<dbReference type="RefSeq" id="WP_094779023.1">
    <property type="nucleotide sequence ID" value="NZ_CYGX02000015.1"/>
</dbReference>
<keyword evidence="3" id="KW-0520">NAD</keyword>
<dbReference type="EC" id="1.2.1.8" evidence="8"/>
<evidence type="ECO:0000256" key="5">
    <source>
        <dbReference type="PROSITE-ProRule" id="PRU10007"/>
    </source>
</evidence>
<accession>A0A1N7RTJ4</accession>
<dbReference type="Gene3D" id="3.40.309.10">
    <property type="entry name" value="Aldehyde Dehydrogenase, Chain A, domain 2"/>
    <property type="match status" value="1"/>
</dbReference>
<dbReference type="PANTHER" id="PTHR43860">
    <property type="entry name" value="BETAINE ALDEHYDE DEHYDROGENASE"/>
    <property type="match status" value="1"/>
</dbReference>
<dbReference type="InterPro" id="IPR029510">
    <property type="entry name" value="Ald_DH_CS_GLU"/>
</dbReference>
<dbReference type="GO" id="GO:0008802">
    <property type="term" value="F:betaine-aldehyde dehydrogenase (NAD+) activity"/>
    <property type="evidence" value="ECO:0007669"/>
    <property type="project" value="UniProtKB-EC"/>
</dbReference>
<feature type="active site" evidence="5">
    <location>
        <position position="254"/>
    </location>
</feature>
<dbReference type="AlphaFoldDB" id="A0A1N7RTJ4"/>
<proteinExistence type="inferred from homology"/>
<dbReference type="SUPFAM" id="SSF53720">
    <property type="entry name" value="ALDH-like"/>
    <property type="match status" value="1"/>
</dbReference>
<reference evidence="8 9" key="1">
    <citation type="submission" date="2016-12" db="EMBL/GenBank/DDBJ databases">
        <authorList>
            <person name="Song W.-J."/>
            <person name="Kurnit D.M."/>
        </authorList>
    </citation>
    <scope>NUCLEOTIDE SEQUENCE [LARGE SCALE GENOMIC DNA]</scope>
    <source>
        <strain evidence="8 9">STM7296</strain>
    </source>
</reference>
<dbReference type="PROSITE" id="PS00070">
    <property type="entry name" value="ALDEHYDE_DEHYDR_CYS"/>
    <property type="match status" value="1"/>
</dbReference>
<evidence type="ECO:0000256" key="1">
    <source>
        <dbReference type="ARBA" id="ARBA00009986"/>
    </source>
</evidence>
<comment type="similarity">
    <text evidence="1 6">Belongs to the aldehyde dehydrogenase family.</text>
</comment>
<dbReference type="CDD" id="cd07110">
    <property type="entry name" value="ALDH_F10_BADH"/>
    <property type="match status" value="1"/>
</dbReference>
<dbReference type="InterPro" id="IPR016163">
    <property type="entry name" value="Ald_DH_C"/>
</dbReference>
<dbReference type="FunFam" id="3.40.605.10:FF:000007">
    <property type="entry name" value="NAD/NADP-dependent betaine aldehyde dehydrogenase"/>
    <property type="match status" value="1"/>
</dbReference>
<dbReference type="FunFam" id="3.40.605.10:FF:000026">
    <property type="entry name" value="Aldehyde dehydrogenase, putative"/>
    <property type="match status" value="1"/>
</dbReference>
<feature type="domain" description="Aldehyde dehydrogenase" evidence="7">
    <location>
        <begin position="13"/>
        <end position="479"/>
    </location>
</feature>
<protein>
    <submittedName>
        <fullName evidence="8">Betaine aldehyde dehydrogenase</fullName>
        <ecNumber evidence="8">1.2.1.8</ecNumber>
    </submittedName>
</protein>
<keyword evidence="9" id="KW-1185">Reference proteome</keyword>
<dbReference type="InterPro" id="IPR015590">
    <property type="entry name" value="Aldehyde_DH_dom"/>
</dbReference>
<dbReference type="FunFam" id="3.40.309.10:FF:000012">
    <property type="entry name" value="Betaine aldehyde dehydrogenase"/>
    <property type="match status" value="1"/>
</dbReference>
<dbReference type="OrthoDB" id="9812625at2"/>
<dbReference type="PANTHER" id="PTHR43860:SF2">
    <property type="entry name" value="BETAINE ALDEHYDE DEHYDROGENASE-RELATED"/>
    <property type="match status" value="1"/>
</dbReference>
<evidence type="ECO:0000256" key="4">
    <source>
        <dbReference type="ARBA" id="ARBA00037921"/>
    </source>
</evidence>
<dbReference type="InterPro" id="IPR016162">
    <property type="entry name" value="Ald_DH_N"/>
</dbReference>
<dbReference type="InterPro" id="IPR016160">
    <property type="entry name" value="Ald_DH_CS_CYS"/>
</dbReference>
<evidence type="ECO:0000256" key="2">
    <source>
        <dbReference type="ARBA" id="ARBA00023002"/>
    </source>
</evidence>
<gene>
    <name evidence="8" type="primary">gbsA</name>
    <name evidence="8" type="ORF">BN2475_150091</name>
</gene>
<evidence type="ECO:0000313" key="9">
    <source>
        <dbReference type="Proteomes" id="UP000187012"/>
    </source>
</evidence>
<dbReference type="InterPro" id="IPR016161">
    <property type="entry name" value="Ald_DH/histidinol_DH"/>
</dbReference>
<evidence type="ECO:0000313" key="8">
    <source>
        <dbReference type="EMBL" id="SIT38430.1"/>
    </source>
</evidence>
<dbReference type="EMBL" id="CYGX02000015">
    <property type="protein sequence ID" value="SIT38430.1"/>
    <property type="molecule type" value="Genomic_DNA"/>
</dbReference>
<comment type="pathway">
    <text evidence="4">Amine and polyamine biosynthesis; betaine biosynthesis via choline pathway; betaine from betaine aldehyde: step 1/1.</text>
</comment>
<evidence type="ECO:0000259" key="7">
    <source>
        <dbReference type="Pfam" id="PF00171"/>
    </source>
</evidence>
<evidence type="ECO:0000256" key="6">
    <source>
        <dbReference type="RuleBase" id="RU003345"/>
    </source>
</evidence>
<sequence length="493" mass="53445">MKSYDQLFINGRWVSPVKGGTFETIDPCTERVIASVAAATAEDVDLAVKAAREAFDHGPWPRMSGAERGAVLRKIASGIRARLPELAEVEVRDNGKPLPEALWDLGDAAGCFEFYAGLAEELDGKAENAVALPDDRFSSIARKEPVGVAGAIIPWNFPMLMAAWKVAPALAAGCTMVLKPSELTPLTALELGNIAAAAELPAGVLNIVTGFGTDAGAALSEHPGIDKLAFTGSVPTGSKIMQTAARDIKNVSLELGGKSPFIVFDDSDIEAAVEWIMFGIFWNQGQVCSATSRVLVQRGIYERLLERLTDEVRKIRIGSGLEDGVLLGPIVSRGQYDKVQEALARGKLEGARLVTGGGRPAHLKTGYFMEPVVFADVAETSWIWREEIFGPVVCIRPFEDEAQALRSANDSRFGLAAAVMSKDLERCDRVARALRAGIVWINCSQPTFTEAPWGGYKQSGIGRELGEWGLNNYLETKQITRYDSDKPWGWYIK</sequence>
<organism evidence="8 9">
    <name type="scientific">Paraburkholderia ribeironis</name>
    <dbReference type="NCBI Taxonomy" id="1247936"/>
    <lineage>
        <taxon>Bacteria</taxon>
        <taxon>Pseudomonadati</taxon>
        <taxon>Pseudomonadota</taxon>
        <taxon>Betaproteobacteria</taxon>
        <taxon>Burkholderiales</taxon>
        <taxon>Burkholderiaceae</taxon>
        <taxon>Paraburkholderia</taxon>
    </lineage>
</organism>
<keyword evidence="2 6" id="KW-0560">Oxidoreductase</keyword>
<dbReference type="Pfam" id="PF00171">
    <property type="entry name" value="Aldedh"/>
    <property type="match status" value="1"/>
</dbReference>
<name>A0A1N7RTJ4_9BURK</name>
<dbReference type="Gene3D" id="3.40.605.10">
    <property type="entry name" value="Aldehyde Dehydrogenase, Chain A, domain 1"/>
    <property type="match status" value="1"/>
</dbReference>
<dbReference type="PROSITE" id="PS00687">
    <property type="entry name" value="ALDEHYDE_DEHYDR_GLU"/>
    <property type="match status" value="1"/>
</dbReference>
<dbReference type="STRING" id="1247936.BN2475_150091"/>
<dbReference type="Proteomes" id="UP000187012">
    <property type="component" value="Unassembled WGS sequence"/>
</dbReference>
<evidence type="ECO:0000256" key="3">
    <source>
        <dbReference type="ARBA" id="ARBA00023027"/>
    </source>
</evidence>